<accession>A0A128EMI2</accession>
<dbReference type="Gene3D" id="2.40.110.10">
    <property type="entry name" value="Butyryl-CoA Dehydrogenase, subunit A, domain 2"/>
    <property type="match status" value="1"/>
</dbReference>
<dbReference type="OrthoDB" id="2564795at2"/>
<dbReference type="InterPro" id="IPR009100">
    <property type="entry name" value="AcylCoA_DH/oxidase_NM_dom_sf"/>
</dbReference>
<proteinExistence type="predicted"/>
<name>A0A128EMI2_9BACT</name>
<dbReference type="GO" id="GO:0003995">
    <property type="term" value="F:acyl-CoA dehydrogenase activity"/>
    <property type="evidence" value="ECO:0007669"/>
    <property type="project" value="TreeGrafter"/>
</dbReference>
<dbReference type="PANTHER" id="PTHR43884:SF12">
    <property type="entry name" value="ISOVALERYL-COA DEHYDROGENASE, MITOCHONDRIAL-RELATED"/>
    <property type="match status" value="1"/>
</dbReference>
<evidence type="ECO:0000313" key="1">
    <source>
        <dbReference type="EMBL" id="CZE49453.1"/>
    </source>
</evidence>
<dbReference type="InterPro" id="IPR046373">
    <property type="entry name" value="Acyl-CoA_Oxase/DH_mid-dom_sf"/>
</dbReference>
<sequence length="355" mass="38896">MTLEKLSKLAPRIDNEGIYAKDIIKELADDGFFKLMCRDDLLKAIENIAKVSRECGTTGFCVWCQFALAWYVLNSDNQTLKTNYLSKITNGEILGGTALSNPIKAFASIEKVKLKARRVKGGYIINGTLPWVSNIEFGHVFAAIALDEQNEPIMGLIHCDERVKLASEIKYATLEGSATKSVVVREYFLSDDELLTTDIYSYLLRITPGFVLLQTGIAAGIINSSIDVIKASGKSHAHINSYLPDNADSLQKELDNAFSTIANLANNIDEVSPLEVLKVRLAGSFLVQKATNAAVLHSGTKGYLKDAKASRLQREGNFVLIVTPSVKHLIKEINDAENGGGCVRSWQSRTHKASA</sequence>
<organism evidence="1 2">
    <name type="scientific">Campylobacter geochelonis</name>
    <dbReference type="NCBI Taxonomy" id="1780362"/>
    <lineage>
        <taxon>Bacteria</taxon>
        <taxon>Pseudomonadati</taxon>
        <taxon>Campylobacterota</taxon>
        <taxon>Epsilonproteobacteria</taxon>
        <taxon>Campylobacterales</taxon>
        <taxon>Campylobacteraceae</taxon>
        <taxon>Campylobacter</taxon>
    </lineage>
</organism>
<dbReference type="SUPFAM" id="SSF56645">
    <property type="entry name" value="Acyl-CoA dehydrogenase NM domain-like"/>
    <property type="match status" value="1"/>
</dbReference>
<evidence type="ECO:0000313" key="2">
    <source>
        <dbReference type="Proteomes" id="UP000069632"/>
    </source>
</evidence>
<keyword evidence="2" id="KW-1185">Reference proteome</keyword>
<dbReference type="RefSeq" id="WP_075540611.1">
    <property type="nucleotide sequence ID" value="NZ_CP053844.1"/>
</dbReference>
<reference evidence="1 2" key="1">
    <citation type="submission" date="2016-02" db="EMBL/GenBank/DDBJ databases">
        <authorList>
            <consortium name="Pathogen Informatics"/>
        </authorList>
    </citation>
    <scope>NUCLEOTIDE SEQUENCE [LARGE SCALE GENOMIC DNA]</scope>
    <source>
        <strain evidence="1 2">RC20</strain>
    </source>
</reference>
<protein>
    <submittedName>
        <fullName evidence="1">Acyl-CoA dehydrogenase</fullName>
    </submittedName>
</protein>
<dbReference type="AlphaFoldDB" id="A0A128EMI2"/>
<gene>
    <name evidence="1" type="ORF">ERS672216_01920</name>
</gene>
<dbReference type="PANTHER" id="PTHR43884">
    <property type="entry name" value="ACYL-COA DEHYDROGENASE"/>
    <property type="match status" value="1"/>
</dbReference>
<dbReference type="EMBL" id="FIZP01000023">
    <property type="protein sequence ID" value="CZE49453.1"/>
    <property type="molecule type" value="Genomic_DNA"/>
</dbReference>
<dbReference type="Proteomes" id="UP000069632">
    <property type="component" value="Unassembled WGS sequence"/>
</dbReference>